<keyword evidence="3" id="KW-1185">Reference proteome</keyword>
<organism evidence="2 3">
    <name type="scientific">Mycena pura</name>
    <dbReference type="NCBI Taxonomy" id="153505"/>
    <lineage>
        <taxon>Eukaryota</taxon>
        <taxon>Fungi</taxon>
        <taxon>Dikarya</taxon>
        <taxon>Basidiomycota</taxon>
        <taxon>Agaricomycotina</taxon>
        <taxon>Agaricomycetes</taxon>
        <taxon>Agaricomycetidae</taxon>
        <taxon>Agaricales</taxon>
        <taxon>Marasmiineae</taxon>
        <taxon>Mycenaceae</taxon>
        <taxon>Mycena</taxon>
    </lineage>
</organism>
<dbReference type="GO" id="GO:0003676">
    <property type="term" value="F:nucleic acid binding"/>
    <property type="evidence" value="ECO:0007669"/>
    <property type="project" value="InterPro"/>
</dbReference>
<accession>A0AAD6VUZ9</accession>
<dbReference type="GO" id="GO:0006139">
    <property type="term" value="P:nucleobase-containing compound metabolic process"/>
    <property type="evidence" value="ECO:0007669"/>
    <property type="project" value="InterPro"/>
</dbReference>
<dbReference type="PANTHER" id="PTHR43040:SF1">
    <property type="entry name" value="RIBONUCLEASE D"/>
    <property type="match status" value="1"/>
</dbReference>
<evidence type="ECO:0000313" key="3">
    <source>
        <dbReference type="Proteomes" id="UP001219525"/>
    </source>
</evidence>
<dbReference type="InterPro" id="IPR012337">
    <property type="entry name" value="RNaseH-like_sf"/>
</dbReference>
<dbReference type="InterPro" id="IPR002562">
    <property type="entry name" value="3'-5'_exonuclease_dom"/>
</dbReference>
<dbReference type="Gene3D" id="3.30.420.10">
    <property type="entry name" value="Ribonuclease H-like superfamily/Ribonuclease H"/>
    <property type="match status" value="1"/>
</dbReference>
<comment type="caution">
    <text evidence="2">The sequence shown here is derived from an EMBL/GenBank/DDBJ whole genome shotgun (WGS) entry which is preliminary data.</text>
</comment>
<dbReference type="SUPFAM" id="SSF53098">
    <property type="entry name" value="Ribonuclease H-like"/>
    <property type="match status" value="1"/>
</dbReference>
<sequence>MSSTTNLNSVVLVDTIPLLHSCLAEIARTVSLAVDLEGVALCRSGTLCIVQLKAAASDTIWLVDVVALGASAFEETGGDGKSLKAIFEDEAVKKLFFDVRNDSDALFHLFGVKLANTYDLQLLEVAVRASTLAQSPRFVRGLVPSLEEHVAPTKAAAVVRRWARVKADGLALFAPEHGGTYEVFAARPLAQALVEYCAQDVALLHDLEAAMSGRIGRRGWNWEQRVREESKVRVAVAYQANYNPRGREKALVPKNW</sequence>
<dbReference type="Pfam" id="PF01612">
    <property type="entry name" value="DNA_pol_A_exo1"/>
    <property type="match status" value="1"/>
</dbReference>
<gene>
    <name evidence="2" type="ORF">GGX14DRAFT_514958</name>
</gene>
<dbReference type="Proteomes" id="UP001219525">
    <property type="component" value="Unassembled WGS sequence"/>
</dbReference>
<name>A0AAD6VUZ9_9AGAR</name>
<dbReference type="EMBL" id="JARJCW010000009">
    <property type="protein sequence ID" value="KAJ7220623.1"/>
    <property type="molecule type" value="Genomic_DNA"/>
</dbReference>
<dbReference type="InterPro" id="IPR036397">
    <property type="entry name" value="RNaseH_sf"/>
</dbReference>
<reference evidence="2" key="1">
    <citation type="submission" date="2023-03" db="EMBL/GenBank/DDBJ databases">
        <title>Massive genome expansion in bonnet fungi (Mycena s.s.) driven by repeated elements and novel gene families across ecological guilds.</title>
        <authorList>
            <consortium name="Lawrence Berkeley National Laboratory"/>
            <person name="Harder C.B."/>
            <person name="Miyauchi S."/>
            <person name="Viragh M."/>
            <person name="Kuo A."/>
            <person name="Thoen E."/>
            <person name="Andreopoulos B."/>
            <person name="Lu D."/>
            <person name="Skrede I."/>
            <person name="Drula E."/>
            <person name="Henrissat B."/>
            <person name="Morin E."/>
            <person name="Kohler A."/>
            <person name="Barry K."/>
            <person name="LaButti K."/>
            <person name="Morin E."/>
            <person name="Salamov A."/>
            <person name="Lipzen A."/>
            <person name="Mereny Z."/>
            <person name="Hegedus B."/>
            <person name="Baldrian P."/>
            <person name="Stursova M."/>
            <person name="Weitz H."/>
            <person name="Taylor A."/>
            <person name="Grigoriev I.V."/>
            <person name="Nagy L.G."/>
            <person name="Martin F."/>
            <person name="Kauserud H."/>
        </authorList>
    </citation>
    <scope>NUCLEOTIDE SEQUENCE</scope>
    <source>
        <strain evidence="2">9144</strain>
    </source>
</reference>
<evidence type="ECO:0000259" key="1">
    <source>
        <dbReference type="Pfam" id="PF01612"/>
    </source>
</evidence>
<dbReference type="GO" id="GO:0008408">
    <property type="term" value="F:3'-5' exonuclease activity"/>
    <property type="evidence" value="ECO:0007669"/>
    <property type="project" value="InterPro"/>
</dbReference>
<dbReference type="AlphaFoldDB" id="A0AAD6VUZ9"/>
<feature type="domain" description="3'-5' exonuclease" evidence="1">
    <location>
        <begin position="12"/>
        <end position="212"/>
    </location>
</feature>
<evidence type="ECO:0000313" key="2">
    <source>
        <dbReference type="EMBL" id="KAJ7220623.1"/>
    </source>
</evidence>
<proteinExistence type="predicted"/>
<dbReference type="PANTHER" id="PTHR43040">
    <property type="entry name" value="RIBONUCLEASE D"/>
    <property type="match status" value="1"/>
</dbReference>
<protein>
    <submittedName>
        <fullName evidence="2">Ribonuclease H-like domain-containing protein</fullName>
    </submittedName>
</protein>